<evidence type="ECO:0000313" key="3">
    <source>
        <dbReference type="EMBL" id="MBS2546205.1"/>
    </source>
</evidence>
<feature type="transmembrane region" description="Helical" evidence="2">
    <location>
        <begin position="12"/>
        <end position="31"/>
    </location>
</feature>
<keyword evidence="2" id="KW-1133">Transmembrane helix</keyword>
<keyword evidence="2" id="KW-0472">Membrane</keyword>
<proteinExistence type="predicted"/>
<dbReference type="RefSeq" id="WP_212007855.1">
    <property type="nucleotide sequence ID" value="NZ_JAAFYZ010000010.1"/>
</dbReference>
<feature type="compositionally biased region" description="Polar residues" evidence="1">
    <location>
        <begin position="46"/>
        <end position="58"/>
    </location>
</feature>
<organism evidence="3 4">
    <name type="scientific">Catenulispora pinistramenti</name>
    <dbReference type="NCBI Taxonomy" id="2705254"/>
    <lineage>
        <taxon>Bacteria</taxon>
        <taxon>Bacillati</taxon>
        <taxon>Actinomycetota</taxon>
        <taxon>Actinomycetes</taxon>
        <taxon>Catenulisporales</taxon>
        <taxon>Catenulisporaceae</taxon>
        <taxon>Catenulispora</taxon>
    </lineage>
</organism>
<comment type="caution">
    <text evidence="3">The sequence shown here is derived from an EMBL/GenBank/DDBJ whole genome shotgun (WGS) entry which is preliminary data.</text>
</comment>
<evidence type="ECO:0000256" key="1">
    <source>
        <dbReference type="SAM" id="MobiDB-lite"/>
    </source>
</evidence>
<dbReference type="Proteomes" id="UP000730482">
    <property type="component" value="Unassembled WGS sequence"/>
</dbReference>
<accession>A0ABS5KJR9</accession>
<sequence length="58" mass="5876">MSGYDNNEDRVFFGAFALVAVLGAIGLVVLLSGHGIVNDPSAPPASVTTTIGDTSPSR</sequence>
<evidence type="ECO:0000256" key="2">
    <source>
        <dbReference type="SAM" id="Phobius"/>
    </source>
</evidence>
<gene>
    <name evidence="3" type="ORF">KGQ19_04920</name>
</gene>
<keyword evidence="4" id="KW-1185">Reference proteome</keyword>
<protein>
    <submittedName>
        <fullName evidence="3">Uncharacterized protein</fullName>
    </submittedName>
</protein>
<dbReference type="EMBL" id="JAAFYZ010000010">
    <property type="protein sequence ID" value="MBS2546205.1"/>
    <property type="molecule type" value="Genomic_DNA"/>
</dbReference>
<reference evidence="3 4" key="1">
    <citation type="submission" date="2020-02" db="EMBL/GenBank/DDBJ databases">
        <title>Acidophilic actinobacteria isolated from forest soil.</title>
        <authorList>
            <person name="Golinska P."/>
        </authorList>
    </citation>
    <scope>NUCLEOTIDE SEQUENCE [LARGE SCALE GENOMIC DNA]</scope>
    <source>
        <strain evidence="3 4">NL8</strain>
    </source>
</reference>
<feature type="region of interest" description="Disordered" evidence="1">
    <location>
        <begin position="39"/>
        <end position="58"/>
    </location>
</feature>
<name>A0ABS5KJR9_9ACTN</name>
<evidence type="ECO:0000313" key="4">
    <source>
        <dbReference type="Proteomes" id="UP000730482"/>
    </source>
</evidence>
<keyword evidence="2" id="KW-0812">Transmembrane</keyword>